<keyword evidence="8 10" id="KW-0012">Acyltransferase</keyword>
<dbReference type="AlphaFoldDB" id="A0AAW8TWB9"/>
<evidence type="ECO:0000256" key="1">
    <source>
        <dbReference type="ARBA" id="ARBA00001947"/>
    </source>
</evidence>
<sequence length="217" mass="23246">MDNYDELLSVLLERLNPGMPATKKVPEDGLIPVGISNRHIHLSQQALDKLFGPGYQLTKLKDLSQPGQYACKETVMICGPKGMIGNIRILGPVRPETQIEILQSDTFKLGIPGALRLSGDLQDTPGITIVGPSGSLEIDKGVIVAQRHIHMLPEDAGRFGVQDGEVVSIAFSGKRGGVLNNVVIRAKANSGLECHIDTEEANALGVIPGTKITIKKN</sequence>
<dbReference type="PANTHER" id="PTHR39453:SF1">
    <property type="entry name" value="PHOSPHATE PROPANOYLTRANSFERASE"/>
    <property type="match status" value="1"/>
</dbReference>
<keyword evidence="6" id="KW-0479">Metal-binding</keyword>
<evidence type="ECO:0000313" key="12">
    <source>
        <dbReference type="Proteomes" id="UP001256711"/>
    </source>
</evidence>
<comment type="function">
    <text evidence="10">Involved in 1,2-propanediol (1,2-PD) degradation by catalyzing the conversion of propanoyl-CoA to propanoyl-phosphate.</text>
</comment>
<evidence type="ECO:0000256" key="2">
    <source>
        <dbReference type="ARBA" id="ARBA00007342"/>
    </source>
</evidence>
<evidence type="ECO:0000256" key="10">
    <source>
        <dbReference type="PIRNR" id="PIRNR010130"/>
    </source>
</evidence>
<evidence type="ECO:0000256" key="7">
    <source>
        <dbReference type="ARBA" id="ARBA00022833"/>
    </source>
</evidence>
<dbReference type="PIRSF" id="PIRSF010130">
    <property type="entry name" value="PduL"/>
    <property type="match status" value="1"/>
</dbReference>
<evidence type="ECO:0000256" key="6">
    <source>
        <dbReference type="ARBA" id="ARBA00022723"/>
    </source>
</evidence>
<comment type="catalytic activity">
    <reaction evidence="9 10">
        <text>propanoyl-CoA + phosphate = propanoyl phosphate + CoA</text>
        <dbReference type="Rhea" id="RHEA:28046"/>
        <dbReference type="ChEBI" id="CHEBI:43474"/>
        <dbReference type="ChEBI" id="CHEBI:57287"/>
        <dbReference type="ChEBI" id="CHEBI:57392"/>
        <dbReference type="ChEBI" id="CHEBI:58933"/>
        <dbReference type="EC" id="2.3.1.222"/>
    </reaction>
</comment>
<comment type="pathway">
    <text evidence="10">Polyol metabolism; 1,2-propanediol degradation.</text>
</comment>
<dbReference type="EMBL" id="JARQBJ010000003">
    <property type="protein sequence ID" value="MDT2810470.1"/>
    <property type="molecule type" value="Genomic_DNA"/>
</dbReference>
<organism evidence="11 12">
    <name type="scientific">Enterococcus asini</name>
    <dbReference type="NCBI Taxonomy" id="57732"/>
    <lineage>
        <taxon>Bacteria</taxon>
        <taxon>Bacillati</taxon>
        <taxon>Bacillota</taxon>
        <taxon>Bacilli</taxon>
        <taxon>Lactobacillales</taxon>
        <taxon>Enterococcaceae</taxon>
        <taxon>Enterococcus</taxon>
    </lineage>
</organism>
<dbReference type="GO" id="GO:0046872">
    <property type="term" value="F:metal ion binding"/>
    <property type="evidence" value="ECO:0007669"/>
    <property type="project" value="UniProtKB-KW"/>
</dbReference>
<proteinExistence type="inferred from homology"/>
<evidence type="ECO:0000256" key="5">
    <source>
        <dbReference type="ARBA" id="ARBA00022679"/>
    </source>
</evidence>
<dbReference type="RefSeq" id="WP_010754810.1">
    <property type="nucleotide sequence ID" value="NZ_JADMDV010000004.1"/>
</dbReference>
<accession>A0AAW8TWB9</accession>
<comment type="caution">
    <text evidence="11">The sequence shown here is derived from an EMBL/GenBank/DDBJ whole genome shotgun (WGS) entry which is preliminary data.</text>
</comment>
<name>A0AAW8TWB9_9ENTE</name>
<dbReference type="Proteomes" id="UP001256711">
    <property type="component" value="Unassembled WGS sequence"/>
</dbReference>
<protein>
    <recommendedName>
        <fullName evidence="4 10">Phosphate propanoyltransferase</fullName>
        <ecNumber evidence="3 10">2.3.1.222</ecNumber>
    </recommendedName>
</protein>
<evidence type="ECO:0000256" key="9">
    <source>
        <dbReference type="ARBA" id="ARBA00047589"/>
    </source>
</evidence>
<comment type="cofactor">
    <cofactor evidence="1">
        <name>Zn(2+)</name>
        <dbReference type="ChEBI" id="CHEBI:29105"/>
    </cofactor>
</comment>
<reference evidence="11" key="1">
    <citation type="submission" date="2023-03" db="EMBL/GenBank/DDBJ databases">
        <authorList>
            <person name="Shen W."/>
            <person name="Cai J."/>
        </authorList>
    </citation>
    <scope>NUCLEOTIDE SEQUENCE</scope>
    <source>
        <strain evidence="11">B226-2</strain>
    </source>
</reference>
<dbReference type="InterPro" id="IPR008300">
    <property type="entry name" value="PTAC"/>
</dbReference>
<dbReference type="EC" id="2.3.1.222" evidence="3 10"/>
<dbReference type="NCBIfam" id="NF011652">
    <property type="entry name" value="PRK15070.1"/>
    <property type="match status" value="1"/>
</dbReference>
<evidence type="ECO:0000313" key="11">
    <source>
        <dbReference type="EMBL" id="MDT2810470.1"/>
    </source>
</evidence>
<dbReference type="GO" id="GO:0016747">
    <property type="term" value="F:acyltransferase activity, transferring groups other than amino-acyl groups"/>
    <property type="evidence" value="ECO:0007669"/>
    <property type="project" value="InterPro"/>
</dbReference>
<keyword evidence="5 10" id="KW-0808">Transferase</keyword>
<dbReference type="Pfam" id="PF06130">
    <property type="entry name" value="PTAC"/>
    <property type="match status" value="1"/>
</dbReference>
<evidence type="ECO:0000256" key="4">
    <source>
        <dbReference type="ARBA" id="ARBA00020837"/>
    </source>
</evidence>
<dbReference type="GeneID" id="78364607"/>
<comment type="similarity">
    <text evidence="2 10">Belongs to the PduL family.</text>
</comment>
<gene>
    <name evidence="11" type="ORF">P7H43_08230</name>
</gene>
<dbReference type="PANTHER" id="PTHR39453">
    <property type="entry name" value="PHOSPHATE PROPANOYLTRANSFERASE"/>
    <property type="match status" value="1"/>
</dbReference>
<keyword evidence="7" id="KW-0862">Zinc</keyword>
<evidence type="ECO:0000256" key="3">
    <source>
        <dbReference type="ARBA" id="ARBA00012206"/>
    </source>
</evidence>
<evidence type="ECO:0000256" key="8">
    <source>
        <dbReference type="ARBA" id="ARBA00023315"/>
    </source>
</evidence>